<dbReference type="EMBL" id="VXIT01000006">
    <property type="protein sequence ID" value="KAA6412211.1"/>
    <property type="molecule type" value="Genomic_DNA"/>
</dbReference>
<name>A0A5M8PRQ7_9LECA</name>
<protein>
    <submittedName>
        <fullName evidence="2">Uncharacterized protein</fullName>
    </submittedName>
</protein>
<evidence type="ECO:0000313" key="2">
    <source>
        <dbReference type="EMBL" id="KAA6412211.1"/>
    </source>
</evidence>
<proteinExistence type="predicted"/>
<gene>
    <name evidence="2" type="ORF">FRX48_04363</name>
</gene>
<evidence type="ECO:0000313" key="3">
    <source>
        <dbReference type="Proteomes" id="UP000324767"/>
    </source>
</evidence>
<keyword evidence="1" id="KW-0732">Signal</keyword>
<sequence>MALVQFSIFALAIPLDSISTSRRSQCCSNYPVVVSDNLVDRSNPTSHLPRAELGNMVYRVQFSQVVLKITLSAWTPKLPVLVLLLDAYSHVKAIQGQQRMGLVPGGQFEKEGVKIALRMWNANYHQLTWRVVGLVIEGLLQYFNTLDIDMAPSMVMSIFDGPNQVAEGMVAITGHT</sequence>
<organism evidence="2 3">
    <name type="scientific">Lasallia pustulata</name>
    <dbReference type="NCBI Taxonomy" id="136370"/>
    <lineage>
        <taxon>Eukaryota</taxon>
        <taxon>Fungi</taxon>
        <taxon>Dikarya</taxon>
        <taxon>Ascomycota</taxon>
        <taxon>Pezizomycotina</taxon>
        <taxon>Lecanoromycetes</taxon>
        <taxon>OSLEUM clade</taxon>
        <taxon>Umbilicariomycetidae</taxon>
        <taxon>Umbilicariales</taxon>
        <taxon>Umbilicariaceae</taxon>
        <taxon>Lasallia</taxon>
    </lineage>
</organism>
<reference evidence="2 3" key="1">
    <citation type="submission" date="2019-09" db="EMBL/GenBank/DDBJ databases">
        <title>The hologenome of the rock-dwelling lichen Lasallia pustulata.</title>
        <authorList>
            <person name="Greshake Tzovaras B."/>
            <person name="Segers F."/>
            <person name="Bicker A."/>
            <person name="Dal Grande F."/>
            <person name="Otte J."/>
            <person name="Hankeln T."/>
            <person name="Schmitt I."/>
            <person name="Ebersberger I."/>
        </authorList>
    </citation>
    <scope>NUCLEOTIDE SEQUENCE [LARGE SCALE GENOMIC DNA]</scope>
    <source>
        <strain evidence="2">A1-1</strain>
    </source>
</reference>
<accession>A0A5M8PRQ7</accession>
<dbReference type="OrthoDB" id="5294920at2759"/>
<feature type="chain" id="PRO_5024307198" evidence="1">
    <location>
        <begin position="18"/>
        <end position="176"/>
    </location>
</feature>
<comment type="caution">
    <text evidence="2">The sequence shown here is derived from an EMBL/GenBank/DDBJ whole genome shotgun (WGS) entry which is preliminary data.</text>
</comment>
<dbReference type="AlphaFoldDB" id="A0A5M8PRQ7"/>
<feature type="signal peptide" evidence="1">
    <location>
        <begin position="1"/>
        <end position="17"/>
    </location>
</feature>
<dbReference type="Proteomes" id="UP000324767">
    <property type="component" value="Unassembled WGS sequence"/>
</dbReference>
<evidence type="ECO:0000256" key="1">
    <source>
        <dbReference type="SAM" id="SignalP"/>
    </source>
</evidence>